<sequence>MFKPSKVLILLVVGLLLSACQSADTSSDLTAPSQQSADRFAPSKTWDYTSWEPTIKIVRKKMTEEEKLQWRTDWLNRNKNIEGVDPSQLNDPGLVRFEPTLRDADLSVAQCLNDRGFKAHPHPTGGIQFDPHPQSQEPALLTADWECNAMYTPEPALLTDWSEDQLSLLYDYWDQYFIPCLADHNINVDTSHKPSKQTWVSLFHTPDSISWQPDDYLVFVDRYPGGEQVQKDCPGMPPTDVFYGAEE</sequence>
<protein>
    <submittedName>
        <fullName evidence="2">Uncharacterized protein</fullName>
    </submittedName>
</protein>
<feature type="signal peptide" evidence="1">
    <location>
        <begin position="1"/>
        <end position="23"/>
    </location>
</feature>
<feature type="chain" id="PRO_5039120236" evidence="1">
    <location>
        <begin position="24"/>
        <end position="247"/>
    </location>
</feature>
<accession>A0A1H2LIM0</accession>
<keyword evidence="1" id="KW-0732">Signal</keyword>
<reference evidence="3" key="1">
    <citation type="submission" date="2016-10" db="EMBL/GenBank/DDBJ databases">
        <authorList>
            <person name="Varghese N."/>
            <person name="Submissions S."/>
        </authorList>
    </citation>
    <scope>NUCLEOTIDE SEQUENCE [LARGE SCALE GENOMIC DNA]</scope>
    <source>
        <strain evidence="3">DSM 10002</strain>
    </source>
</reference>
<dbReference type="PROSITE" id="PS51257">
    <property type="entry name" value="PROKAR_LIPOPROTEIN"/>
    <property type="match status" value="1"/>
</dbReference>
<evidence type="ECO:0000313" key="3">
    <source>
        <dbReference type="Proteomes" id="UP000214355"/>
    </source>
</evidence>
<keyword evidence="3" id="KW-1185">Reference proteome</keyword>
<dbReference type="Proteomes" id="UP000214355">
    <property type="component" value="Chromosome I"/>
</dbReference>
<gene>
    <name evidence="2" type="ORF">SAMN04489737_1349</name>
</gene>
<dbReference type="AlphaFoldDB" id="A0A1H2LIM0"/>
<dbReference type="RefSeq" id="WP_091281364.1">
    <property type="nucleotide sequence ID" value="NZ_LT629804.1"/>
</dbReference>
<proteinExistence type="predicted"/>
<evidence type="ECO:0000256" key="1">
    <source>
        <dbReference type="SAM" id="SignalP"/>
    </source>
</evidence>
<dbReference type="OrthoDB" id="3726412at2"/>
<evidence type="ECO:0000313" key="2">
    <source>
        <dbReference type="EMBL" id="SDU80903.1"/>
    </source>
</evidence>
<dbReference type="EMBL" id="LT629804">
    <property type="protein sequence ID" value="SDU80903.1"/>
    <property type="molecule type" value="Genomic_DNA"/>
</dbReference>
<organism evidence="2 3">
    <name type="scientific">Arcanobacterium phocae</name>
    <dbReference type="NCBI Taxonomy" id="131112"/>
    <lineage>
        <taxon>Bacteria</taxon>
        <taxon>Bacillati</taxon>
        <taxon>Actinomycetota</taxon>
        <taxon>Actinomycetes</taxon>
        <taxon>Actinomycetales</taxon>
        <taxon>Actinomycetaceae</taxon>
        <taxon>Arcanobacterium</taxon>
    </lineage>
</organism>
<name>A0A1H2LIM0_9ACTO</name>
<dbReference type="GeneID" id="65345081"/>
<dbReference type="STRING" id="131112.SAMN04489737_1349"/>